<evidence type="ECO:0000313" key="2">
    <source>
        <dbReference type="Proteomes" id="UP000216308"/>
    </source>
</evidence>
<sequence>MCEPPLAESYKEWLNDIAKPYTSRCCGATQYLSWTYSTDEYPDEVDVDCASCGRVDVHDHDPDAPSPAAHATEVYRHV</sequence>
<keyword evidence="2" id="KW-1185">Reference proteome</keyword>
<reference evidence="1 2" key="1">
    <citation type="journal article" date="2014" name="Front. Microbiol.">
        <title>Population and genomic analysis of the genus Halorubrum.</title>
        <authorList>
            <person name="Fullmer M.S."/>
            <person name="Soucy S.M."/>
            <person name="Swithers K.S."/>
            <person name="Makkay A.M."/>
            <person name="Wheeler R."/>
            <person name="Ventosa A."/>
            <person name="Gogarten J.P."/>
            <person name="Papke R.T."/>
        </authorList>
    </citation>
    <scope>NUCLEOTIDE SEQUENCE [LARGE SCALE GENOMIC DNA]</scope>
    <source>
        <strain evidence="1 2">Cb34</strain>
    </source>
</reference>
<evidence type="ECO:0000313" key="1">
    <source>
        <dbReference type="EMBL" id="OYR57732.1"/>
    </source>
</evidence>
<proteinExistence type="predicted"/>
<comment type="caution">
    <text evidence="1">The sequence shown here is derived from an EMBL/GenBank/DDBJ whole genome shotgun (WGS) entry which is preliminary data.</text>
</comment>
<dbReference type="AlphaFoldDB" id="A0A256INJ4"/>
<protein>
    <submittedName>
        <fullName evidence="1">Uncharacterized protein</fullName>
    </submittedName>
</protein>
<name>A0A256INJ4_9EURY</name>
<gene>
    <name evidence="1" type="ORF">DJ70_05065</name>
</gene>
<dbReference type="EMBL" id="NHPJ01000058">
    <property type="protein sequence ID" value="OYR57732.1"/>
    <property type="molecule type" value="Genomic_DNA"/>
</dbReference>
<dbReference type="Proteomes" id="UP000216308">
    <property type="component" value="Unassembled WGS sequence"/>
</dbReference>
<accession>A0A256INJ4</accession>
<dbReference type="OrthoDB" id="380317at2157"/>
<dbReference type="RefSeq" id="WP_143420938.1">
    <property type="nucleotide sequence ID" value="NZ_NHPJ01000058.1"/>
</dbReference>
<organism evidence="1 2">
    <name type="scientific">Halorubrum halodurans</name>
    <dbReference type="NCBI Taxonomy" id="1383851"/>
    <lineage>
        <taxon>Archaea</taxon>
        <taxon>Methanobacteriati</taxon>
        <taxon>Methanobacteriota</taxon>
        <taxon>Stenosarchaea group</taxon>
        <taxon>Halobacteria</taxon>
        <taxon>Halobacteriales</taxon>
        <taxon>Haloferacaceae</taxon>
        <taxon>Halorubrum</taxon>
    </lineage>
</organism>